<sequence>MEQLLFPVLAVLAGGYFLIRNIIHLISEEKMMNYLKTSPKAKMWVNKYGIEKTAALTKKVFLPLGSLVAAALLGVGVWSLATILMHA</sequence>
<protein>
    <submittedName>
        <fullName evidence="2">Uncharacterized protein</fullName>
    </submittedName>
</protein>
<accession>A0A6P1TCH1</accession>
<evidence type="ECO:0000256" key="1">
    <source>
        <dbReference type="SAM" id="Phobius"/>
    </source>
</evidence>
<feature type="transmembrane region" description="Helical" evidence="1">
    <location>
        <begin position="60"/>
        <end position="85"/>
    </location>
</feature>
<evidence type="ECO:0000313" key="4">
    <source>
        <dbReference type="Proteomes" id="UP000464675"/>
    </source>
</evidence>
<dbReference type="OrthoDB" id="7068432at2"/>
<dbReference type="RefSeq" id="WP_161859761.1">
    <property type="nucleotide sequence ID" value="NZ_CP047491.1"/>
</dbReference>
<dbReference type="EMBL" id="JACHHR010000015">
    <property type="protein sequence ID" value="MBB5213330.1"/>
    <property type="molecule type" value="Genomic_DNA"/>
</dbReference>
<evidence type="ECO:0000313" key="5">
    <source>
        <dbReference type="Proteomes" id="UP000563601"/>
    </source>
</evidence>
<dbReference type="AlphaFoldDB" id="A0A6P1TCH1"/>
<keyword evidence="1" id="KW-1133">Transmembrane helix</keyword>
<keyword evidence="1" id="KW-0812">Transmembrane</keyword>
<feature type="transmembrane region" description="Helical" evidence="1">
    <location>
        <begin position="6"/>
        <end position="26"/>
    </location>
</feature>
<dbReference type="Proteomes" id="UP000563601">
    <property type="component" value="Unassembled WGS sequence"/>
</dbReference>
<proteinExistence type="predicted"/>
<dbReference type="Proteomes" id="UP000464675">
    <property type="component" value="Chromosome"/>
</dbReference>
<name>A0A6P1TCH1_9GAMM</name>
<reference evidence="2 5" key="2">
    <citation type="submission" date="2020-08" db="EMBL/GenBank/DDBJ databases">
        <title>Genomic Encyclopedia of Type Strains, Phase IV (KMG-IV): sequencing the most valuable type-strain genomes for metagenomic binning, comparative biology and taxonomic classification.</title>
        <authorList>
            <person name="Goeker M."/>
        </authorList>
    </citation>
    <scope>NUCLEOTIDE SEQUENCE [LARGE SCALE GENOMIC DNA]</scope>
    <source>
        <strain evidence="2 5">DSM 11525</strain>
    </source>
</reference>
<evidence type="ECO:0000313" key="3">
    <source>
        <dbReference type="EMBL" id="QHQ40468.1"/>
    </source>
</evidence>
<evidence type="ECO:0000313" key="2">
    <source>
        <dbReference type="EMBL" id="MBB5213330.1"/>
    </source>
</evidence>
<organism evidence="2 5">
    <name type="scientific">Microbulbifer hydrolyticus</name>
    <dbReference type="NCBI Taxonomy" id="48074"/>
    <lineage>
        <taxon>Bacteria</taxon>
        <taxon>Pseudomonadati</taxon>
        <taxon>Pseudomonadota</taxon>
        <taxon>Gammaproteobacteria</taxon>
        <taxon>Cellvibrionales</taxon>
        <taxon>Microbulbiferaceae</taxon>
        <taxon>Microbulbifer</taxon>
    </lineage>
</organism>
<dbReference type="EMBL" id="CP047491">
    <property type="protein sequence ID" value="QHQ40468.1"/>
    <property type="molecule type" value="Genomic_DNA"/>
</dbReference>
<reference evidence="3 4" key="1">
    <citation type="submission" date="2020-01" db="EMBL/GenBank/DDBJ databases">
        <title>The possibility of degradation of plastic by Microbulbifer hydrolyticus IRE-31.</title>
        <authorList>
            <person name="Liu L."/>
        </authorList>
    </citation>
    <scope>NUCLEOTIDE SEQUENCE [LARGE SCALE GENOMIC DNA]</scope>
    <source>
        <strain evidence="3 4">IRE-31</strain>
    </source>
</reference>
<keyword evidence="1" id="KW-0472">Membrane</keyword>
<keyword evidence="4" id="KW-1185">Reference proteome</keyword>
<gene>
    <name evidence="3" type="ORF">GTQ55_16785</name>
    <name evidence="2" type="ORF">HNQ53_003586</name>
</gene>